<dbReference type="Proteomes" id="UP000243535">
    <property type="component" value="Unassembled WGS sequence"/>
</dbReference>
<accession>A0A0K6H0S9</accession>
<feature type="region of interest" description="Disordered" evidence="1">
    <location>
        <begin position="315"/>
        <end position="353"/>
    </location>
</feature>
<proteinExistence type="predicted"/>
<reference evidence="3" key="1">
    <citation type="submission" date="2015-08" db="EMBL/GenBank/DDBJ databases">
        <authorList>
            <person name="Varghese N."/>
        </authorList>
    </citation>
    <scope>NUCLEOTIDE SEQUENCE [LARGE SCALE GENOMIC DNA]</scope>
    <source>
        <strain evidence="3">DSM 17901</strain>
    </source>
</reference>
<feature type="compositionally biased region" description="Low complexity" evidence="1">
    <location>
        <begin position="336"/>
        <end position="353"/>
    </location>
</feature>
<dbReference type="STRING" id="375574.GCA_001418035_01858"/>
<dbReference type="EMBL" id="CYHA01000004">
    <property type="protein sequence ID" value="CUA84379.1"/>
    <property type="molecule type" value="Genomic_DNA"/>
</dbReference>
<organism evidence="2 3">
    <name type="scientific">Gulbenkiania indica</name>
    <dbReference type="NCBI Taxonomy" id="375574"/>
    <lineage>
        <taxon>Bacteria</taxon>
        <taxon>Pseudomonadati</taxon>
        <taxon>Pseudomonadota</taxon>
        <taxon>Betaproteobacteria</taxon>
        <taxon>Neisseriales</taxon>
        <taxon>Chromobacteriaceae</taxon>
        <taxon>Gulbenkiania</taxon>
    </lineage>
</organism>
<evidence type="ECO:0000313" key="2">
    <source>
        <dbReference type="EMBL" id="CUA84379.1"/>
    </source>
</evidence>
<keyword evidence="3" id="KW-1185">Reference proteome</keyword>
<name>A0A0K6H0S9_9NEIS</name>
<sequence length="475" mass="48789">MISPLAAISTSPVYLPRAENVNALQPSTRTERPAATESVVAPPPASSPSDLPALATVPTVNPAVQAVEDELNRQRIDATITAAVADTAPELDLGSAPDAVTTQAALAAAARPDPAARGDVILAQPVDAQTGAPLVREPVEVVEAPPASPQTPDAAPPIEDLLTTATLPDAQTTLAGLAQTVSEDRDPLLSLGGATDSAATVFANAAAGRLEAAELADSTVGEEARIAENLRATLIDDQAEALRAQNAADIDETQAERADVARQLERQTRLNDTANAVPAEETVAYNTRTTLPFEARGLPPLSANLGVEIDGTAAGSRPAGRLADPLRPQPVSTDVAASPAPGATTPSPLTPAAAMPVQTPAEVALDNAFDRRLTDMQLSVGASSPMWVPYADRGRDNTVTGIARPVADGAVASMAAAPAVEGNLDRDVRTDTSVDTTREVTLSPAETLSGQVAVEQYQASQSLLQAAPPIIEERV</sequence>
<evidence type="ECO:0000313" key="3">
    <source>
        <dbReference type="Proteomes" id="UP000243535"/>
    </source>
</evidence>
<protein>
    <submittedName>
        <fullName evidence="2">Uncharacterized protein</fullName>
    </submittedName>
</protein>
<dbReference type="RefSeq" id="WP_055434088.1">
    <property type="nucleotide sequence ID" value="NZ_CYHA01000004.1"/>
</dbReference>
<dbReference type="AlphaFoldDB" id="A0A0K6H0S9"/>
<feature type="region of interest" description="Disordered" evidence="1">
    <location>
        <begin position="22"/>
        <end position="54"/>
    </location>
</feature>
<evidence type="ECO:0000256" key="1">
    <source>
        <dbReference type="SAM" id="MobiDB-lite"/>
    </source>
</evidence>
<gene>
    <name evidence="2" type="ORF">Ga0061063_2068</name>
</gene>